<dbReference type="PIRSF" id="PIRSF029886">
    <property type="entry name" value="KBAA"/>
    <property type="match status" value="1"/>
</dbReference>
<keyword evidence="1" id="KW-0812">Transmembrane</keyword>
<dbReference type="Proteomes" id="UP001500880">
    <property type="component" value="Unassembled WGS sequence"/>
</dbReference>
<sequence>MTTQKWVHLFFKTLFLGAIAAIVTSFFVKTDSYTMFMDPINVWELFGALIWFMGIGFLFSVVSQTGFFAYLFLNRFGLNIFRGFWRPVQMVLIAFVLFDLVYFPYQSAGDDANLGPYVLTALVLFLYGMAVAYFKAKETNQKAFLPAVFFMVVVTVIEWVPVLRTNQVDWMWLMIVPLLVCNTYQLMQLHRLTRPNEEKPAVTAQSRNTNSNVK</sequence>
<organism evidence="2 3">
    <name type="scientific">Salinibacillus aidingensis</name>
    <dbReference type="NCBI Taxonomy" id="237684"/>
    <lineage>
        <taxon>Bacteria</taxon>
        <taxon>Bacillati</taxon>
        <taxon>Bacillota</taxon>
        <taxon>Bacilli</taxon>
        <taxon>Bacillales</taxon>
        <taxon>Bacillaceae</taxon>
        <taxon>Salinibacillus</taxon>
    </lineage>
</organism>
<evidence type="ECO:0000313" key="3">
    <source>
        <dbReference type="Proteomes" id="UP001500880"/>
    </source>
</evidence>
<evidence type="ECO:0000313" key="2">
    <source>
        <dbReference type="EMBL" id="GAA0503802.1"/>
    </source>
</evidence>
<keyword evidence="1" id="KW-1133">Transmembrane helix</keyword>
<keyword evidence="1" id="KW-0472">Membrane</keyword>
<accession>A0ABP3LMF3</accession>
<feature type="transmembrane region" description="Helical" evidence="1">
    <location>
        <begin position="9"/>
        <end position="28"/>
    </location>
</feature>
<dbReference type="EMBL" id="BAAADO010000010">
    <property type="protein sequence ID" value="GAA0503802.1"/>
    <property type="molecule type" value="Genomic_DNA"/>
</dbReference>
<name>A0ABP3LMF3_9BACI</name>
<dbReference type="Pfam" id="PF14089">
    <property type="entry name" value="KbaA"/>
    <property type="match status" value="1"/>
</dbReference>
<keyword evidence="3" id="KW-1185">Reference proteome</keyword>
<dbReference type="RefSeq" id="WP_343843857.1">
    <property type="nucleotide sequence ID" value="NZ_BAAADO010000010.1"/>
</dbReference>
<feature type="transmembrane region" description="Helical" evidence="1">
    <location>
        <begin position="143"/>
        <end position="164"/>
    </location>
</feature>
<feature type="transmembrane region" description="Helical" evidence="1">
    <location>
        <begin position="170"/>
        <end position="187"/>
    </location>
</feature>
<comment type="caution">
    <text evidence="2">The sequence shown here is derived from an EMBL/GenBank/DDBJ whole genome shotgun (WGS) entry which is preliminary data.</text>
</comment>
<protein>
    <submittedName>
        <fullName evidence="2">KinB signaling pathway activation protein KbaA</fullName>
    </submittedName>
</protein>
<reference evidence="3" key="1">
    <citation type="journal article" date="2019" name="Int. J. Syst. Evol. Microbiol.">
        <title>The Global Catalogue of Microorganisms (GCM) 10K type strain sequencing project: providing services to taxonomists for standard genome sequencing and annotation.</title>
        <authorList>
            <consortium name="The Broad Institute Genomics Platform"/>
            <consortium name="The Broad Institute Genome Sequencing Center for Infectious Disease"/>
            <person name="Wu L."/>
            <person name="Ma J."/>
        </authorList>
    </citation>
    <scope>NUCLEOTIDE SEQUENCE [LARGE SCALE GENOMIC DNA]</scope>
    <source>
        <strain evidence="3">JCM 12389</strain>
    </source>
</reference>
<dbReference type="SMART" id="SM01251">
    <property type="entry name" value="KbaA"/>
    <property type="match status" value="1"/>
</dbReference>
<feature type="transmembrane region" description="Helical" evidence="1">
    <location>
        <begin position="48"/>
        <end position="72"/>
    </location>
</feature>
<dbReference type="InterPro" id="IPR024164">
    <property type="entry name" value="KinB-signalling_activ"/>
</dbReference>
<proteinExistence type="predicted"/>
<gene>
    <name evidence="2" type="primary">kbaA</name>
    <name evidence="2" type="ORF">GCM10008986_34240</name>
</gene>
<feature type="transmembrane region" description="Helical" evidence="1">
    <location>
        <begin position="84"/>
        <end position="105"/>
    </location>
</feature>
<evidence type="ECO:0000256" key="1">
    <source>
        <dbReference type="SAM" id="Phobius"/>
    </source>
</evidence>
<feature type="transmembrane region" description="Helical" evidence="1">
    <location>
        <begin position="117"/>
        <end position="136"/>
    </location>
</feature>